<accession>A0A1V2ZY48</accession>
<dbReference type="Proteomes" id="UP000189177">
    <property type="component" value="Unassembled WGS sequence"/>
</dbReference>
<gene>
    <name evidence="2" type="ORF">B1A74_07640</name>
</gene>
<organism evidence="2 3">
    <name type="scientific">Thioalkalivibrio halophilus</name>
    <dbReference type="NCBI Taxonomy" id="252474"/>
    <lineage>
        <taxon>Bacteria</taxon>
        <taxon>Pseudomonadati</taxon>
        <taxon>Pseudomonadota</taxon>
        <taxon>Gammaproteobacteria</taxon>
        <taxon>Chromatiales</taxon>
        <taxon>Ectothiorhodospiraceae</taxon>
        <taxon>Thioalkalivibrio</taxon>
    </lineage>
</organism>
<reference evidence="2 3" key="1">
    <citation type="submission" date="2017-02" db="EMBL/GenBank/DDBJ databases">
        <title>Genomic diversity within the haloalkaliphilic genus Thioalkalivibrio.</title>
        <authorList>
            <person name="Ahn A.-C."/>
            <person name="Meier-Kolthoff J."/>
            <person name="Overmars L."/>
            <person name="Richter M."/>
            <person name="Woyke T."/>
            <person name="Sorokin D.Y."/>
            <person name="Muyzer G."/>
        </authorList>
    </citation>
    <scope>NUCLEOTIDE SEQUENCE [LARGE SCALE GENOMIC DNA]</scope>
    <source>
        <strain evidence="2 3">HL17</strain>
    </source>
</reference>
<dbReference type="AlphaFoldDB" id="A0A1V2ZY48"/>
<sequence>MPSEDGFWYYEVGGAEPISNAPNPNVTTTRLAFGAEASAGYSCGSFDPLLSIENTLNEVAQGMEDMVDQMVQSATDAIASLPAMVLQRSNPGLYDLFQNNLLRAEEELSLATQSCEEMEAAIADGRNPYQEWVTLSKGDDWRAAMGSGGDIVQVQEEIDQNAGNDGAEWIGGRRGGQGQEPIDVISDTVKAGYNITLDRPPNAGTPYAGGGETPLLARTWSSPQEAQEWATRVLGDKHIRTCQGCESETTPGVGLLPILEETNQQVREDLMQLVSGATNPTRSNLRDVSAPGVGVSRGLIEALRELPESDRMVATGRLAQEVATARTMEQALLTRRMLLSGRKAPEIDAAGVAREDIRDGVEEITSEIDTLMMEIEARQAVVSNTAGSILREAQRRTRASSGTPSPQPIETAPIRGGVVPQP</sequence>
<dbReference type="OrthoDB" id="8553954at2"/>
<keyword evidence="3" id="KW-1185">Reference proteome</keyword>
<feature type="region of interest" description="Disordered" evidence="1">
    <location>
        <begin position="392"/>
        <end position="422"/>
    </location>
</feature>
<comment type="caution">
    <text evidence="2">The sequence shown here is derived from an EMBL/GenBank/DDBJ whole genome shotgun (WGS) entry which is preliminary data.</text>
</comment>
<name>A0A1V2ZY48_9GAMM</name>
<dbReference type="STRING" id="252474.B1A74_07640"/>
<protein>
    <submittedName>
        <fullName evidence="2">Integrating conjugative element protein</fullName>
    </submittedName>
</protein>
<dbReference type="EMBL" id="MUZR01000024">
    <property type="protein sequence ID" value="OOC10048.1"/>
    <property type="molecule type" value="Genomic_DNA"/>
</dbReference>
<evidence type="ECO:0000313" key="3">
    <source>
        <dbReference type="Proteomes" id="UP000189177"/>
    </source>
</evidence>
<evidence type="ECO:0000313" key="2">
    <source>
        <dbReference type="EMBL" id="OOC10048.1"/>
    </source>
</evidence>
<dbReference type="InterPro" id="IPR021204">
    <property type="entry name" value="Integr_conj_element_PFL4711"/>
</dbReference>
<proteinExistence type="predicted"/>
<dbReference type="RefSeq" id="WP_077244260.1">
    <property type="nucleotide sequence ID" value="NZ_MUZR01000024.1"/>
</dbReference>
<evidence type="ECO:0000256" key="1">
    <source>
        <dbReference type="SAM" id="MobiDB-lite"/>
    </source>
</evidence>
<dbReference type="NCBIfam" id="TIGR03755">
    <property type="entry name" value="conj_TIGR03755"/>
    <property type="match status" value="1"/>
</dbReference>